<feature type="transmembrane region" description="Helical" evidence="8">
    <location>
        <begin position="276"/>
        <end position="297"/>
    </location>
</feature>
<dbReference type="AlphaFoldDB" id="A0A7M2Z203"/>
<name>A0A7M2Z203_9ACTN</name>
<keyword evidence="7" id="KW-0924">Ammonia transport</keyword>
<evidence type="ECO:0000259" key="9">
    <source>
        <dbReference type="Pfam" id="PF00909"/>
    </source>
</evidence>
<feature type="transmembrane region" description="Helical" evidence="8">
    <location>
        <begin position="67"/>
        <end position="86"/>
    </location>
</feature>
<reference evidence="11" key="2">
    <citation type="journal article" date="2019" name="MicrobiologyOpen">
        <title>High-quality draft genome sequence of Gaiella occulta isolated from a 150 meter deep mineral water borehole and comparison with the genome sequences of other deep-branching lineages of the phylum Actinobacteria.</title>
        <authorList>
            <person name="Severino R."/>
            <person name="Froufe H.J.C."/>
            <person name="Barroso C."/>
            <person name="Albuquerque L."/>
            <person name="Lobo-da-Cunha A."/>
            <person name="da Costa M.S."/>
            <person name="Egas C."/>
        </authorList>
    </citation>
    <scope>NUCLEOTIDE SEQUENCE [LARGE SCALE GENOMIC DNA]</scope>
    <source>
        <strain evidence="11">F2-233</strain>
    </source>
</reference>
<evidence type="ECO:0000256" key="5">
    <source>
        <dbReference type="ARBA" id="ARBA00022989"/>
    </source>
</evidence>
<dbReference type="GO" id="GO:0008519">
    <property type="term" value="F:ammonium channel activity"/>
    <property type="evidence" value="ECO:0007669"/>
    <property type="project" value="InterPro"/>
</dbReference>
<dbReference type="GO" id="GO:0016020">
    <property type="term" value="C:membrane"/>
    <property type="evidence" value="ECO:0007669"/>
    <property type="project" value="UniProtKB-SubCell"/>
</dbReference>
<dbReference type="PANTHER" id="PTHR11730">
    <property type="entry name" value="AMMONIUM TRANSPORTER"/>
    <property type="match status" value="1"/>
</dbReference>
<dbReference type="InterPro" id="IPR024041">
    <property type="entry name" value="NH4_transpt_AmtB-like_dom"/>
</dbReference>
<feature type="transmembrane region" description="Helical" evidence="8">
    <location>
        <begin position="327"/>
        <end position="347"/>
    </location>
</feature>
<sequence>MGSSLMSLLAETTIQDLERQIKLDSQILTEQFYFFTVVVMWLIHAGFMAYEAGIARRKNVMSTAMKNILTIAVVTPTFYYFGWYVYGCFQEGWPKSGHASPDALPGFCGLTAPWSAGLGPNLQDHVSLVFFLAFLLFSWTTGSIMSGALIERVRLSAYLMLTIVLGSFVWIMDAAWGWSSGGWLVTRFGFHDAIASLVVHGVAGAFTLGVLLNLGPRIGKYDVAGRARSFRPHNTHMTLLGLMLIFTGFYGFYAACLVIQSTVFPGWLNIYLSPTTLGAIAMVITIGFAGGFTGAWFASKGDPFWTLSGGLAGVIAVSAGADVYHPSLAYLLAASGGMLAVWVGTWIEKKLRLDDAVGAVAVHGFCGFYGVFLVGIFAGGYPTGINNIPVSFGGQLMGMMAFLPLAFLPGYVLSWVLKKLNLLRVPPEVELEGLDLAEFQQDFYPEFERVPEVIVTPDGDEVEAAPILLDAYHSATRKQTVKVGA</sequence>
<feature type="transmembrane region" description="Helical" evidence="8">
    <location>
        <begin position="237"/>
        <end position="264"/>
    </location>
</feature>
<feature type="transmembrane region" description="Helical" evidence="8">
    <location>
        <begin position="128"/>
        <end position="150"/>
    </location>
</feature>
<dbReference type="RefSeq" id="WP_114794963.1">
    <property type="nucleotide sequence ID" value="NZ_QQZY01000001.1"/>
</dbReference>
<protein>
    <submittedName>
        <fullName evidence="10">Ammonia permease</fullName>
    </submittedName>
</protein>
<keyword evidence="11" id="KW-1185">Reference proteome</keyword>
<evidence type="ECO:0000256" key="1">
    <source>
        <dbReference type="ARBA" id="ARBA00004141"/>
    </source>
</evidence>
<dbReference type="InterPro" id="IPR029020">
    <property type="entry name" value="Ammonium/urea_transptr"/>
</dbReference>
<feature type="transmembrane region" description="Helical" evidence="8">
    <location>
        <begin position="396"/>
        <end position="417"/>
    </location>
</feature>
<keyword evidence="3" id="KW-0813">Transport</keyword>
<feature type="transmembrane region" description="Helical" evidence="8">
    <location>
        <begin position="359"/>
        <end position="381"/>
    </location>
</feature>
<proteinExistence type="inferred from homology"/>
<keyword evidence="6 8" id="KW-0472">Membrane</keyword>
<feature type="domain" description="Ammonium transporter AmtB-like" evidence="9">
    <location>
        <begin position="34"/>
        <end position="442"/>
    </location>
</feature>
<feature type="transmembrane region" description="Helical" evidence="8">
    <location>
        <begin position="32"/>
        <end position="55"/>
    </location>
</feature>
<dbReference type="Gene3D" id="1.10.3430.10">
    <property type="entry name" value="Ammonium transporter AmtB like domains"/>
    <property type="match status" value="1"/>
</dbReference>
<gene>
    <name evidence="10" type="ORF">Gocc_0534</name>
</gene>
<comment type="subcellular location">
    <subcellularLocation>
        <location evidence="1">Membrane</location>
        <topology evidence="1">Multi-pass membrane protein</topology>
    </subcellularLocation>
</comment>
<feature type="transmembrane region" description="Helical" evidence="8">
    <location>
        <begin position="157"/>
        <end position="178"/>
    </location>
</feature>
<feature type="transmembrane region" description="Helical" evidence="8">
    <location>
        <begin position="304"/>
        <end position="321"/>
    </location>
</feature>
<dbReference type="GO" id="GO:0097272">
    <property type="term" value="P:ammonium homeostasis"/>
    <property type="evidence" value="ECO:0007669"/>
    <property type="project" value="TreeGrafter"/>
</dbReference>
<dbReference type="SUPFAM" id="SSF111352">
    <property type="entry name" value="Ammonium transporter"/>
    <property type="match status" value="1"/>
</dbReference>
<dbReference type="PANTHER" id="PTHR11730:SF6">
    <property type="entry name" value="AMMONIUM TRANSPORTER"/>
    <property type="match status" value="1"/>
</dbReference>
<accession>A0A7M2Z203</accession>
<evidence type="ECO:0000256" key="4">
    <source>
        <dbReference type="ARBA" id="ARBA00022692"/>
    </source>
</evidence>
<comment type="caution">
    <text evidence="10">The sequence shown here is derived from an EMBL/GenBank/DDBJ whole genome shotgun (WGS) entry which is preliminary data.</text>
</comment>
<evidence type="ECO:0000256" key="8">
    <source>
        <dbReference type="SAM" id="Phobius"/>
    </source>
</evidence>
<evidence type="ECO:0000313" key="10">
    <source>
        <dbReference type="EMBL" id="RDI76115.1"/>
    </source>
</evidence>
<evidence type="ECO:0000256" key="7">
    <source>
        <dbReference type="ARBA" id="ARBA00023177"/>
    </source>
</evidence>
<dbReference type="Proteomes" id="UP000254134">
    <property type="component" value="Unassembled WGS sequence"/>
</dbReference>
<dbReference type="EMBL" id="QQZY01000001">
    <property type="protein sequence ID" value="RDI76115.1"/>
    <property type="molecule type" value="Genomic_DNA"/>
</dbReference>
<comment type="similarity">
    <text evidence="2">Belongs to the ammonia transporter channel (TC 1.A.11.2) family.</text>
</comment>
<evidence type="ECO:0000313" key="11">
    <source>
        <dbReference type="Proteomes" id="UP000254134"/>
    </source>
</evidence>
<evidence type="ECO:0000256" key="2">
    <source>
        <dbReference type="ARBA" id="ARBA00005887"/>
    </source>
</evidence>
<feature type="transmembrane region" description="Helical" evidence="8">
    <location>
        <begin position="193"/>
        <end position="216"/>
    </location>
</feature>
<keyword evidence="5 8" id="KW-1133">Transmembrane helix</keyword>
<dbReference type="Pfam" id="PF00909">
    <property type="entry name" value="Ammonium_transp"/>
    <property type="match status" value="1"/>
</dbReference>
<reference evidence="10 11" key="1">
    <citation type="submission" date="2018-07" db="EMBL/GenBank/DDBJ databases">
        <title>High-quality-draft genome sequence of Gaiella occulta.</title>
        <authorList>
            <person name="Severino R."/>
            <person name="Froufe H.J.C."/>
            <person name="Rainey F.A."/>
            <person name="Barroso C."/>
            <person name="Albuquerque L."/>
            <person name="Lobo-Da-Cunha A."/>
            <person name="Da Costa M.S."/>
            <person name="Egas C."/>
        </authorList>
    </citation>
    <scope>NUCLEOTIDE SEQUENCE [LARGE SCALE GENOMIC DNA]</scope>
    <source>
        <strain evidence="10 11">F2-233</strain>
    </source>
</reference>
<dbReference type="OrthoDB" id="9814202at2"/>
<organism evidence="10 11">
    <name type="scientific">Gaiella occulta</name>
    <dbReference type="NCBI Taxonomy" id="1002870"/>
    <lineage>
        <taxon>Bacteria</taxon>
        <taxon>Bacillati</taxon>
        <taxon>Actinomycetota</taxon>
        <taxon>Thermoleophilia</taxon>
        <taxon>Gaiellales</taxon>
        <taxon>Gaiellaceae</taxon>
        <taxon>Gaiella</taxon>
    </lineage>
</organism>
<keyword evidence="4 8" id="KW-0812">Transmembrane</keyword>
<evidence type="ECO:0000256" key="6">
    <source>
        <dbReference type="ARBA" id="ARBA00023136"/>
    </source>
</evidence>
<evidence type="ECO:0000256" key="3">
    <source>
        <dbReference type="ARBA" id="ARBA00022448"/>
    </source>
</evidence>